<keyword evidence="3" id="KW-0813">Transport</keyword>
<protein>
    <submittedName>
        <fullName evidence="13">Energy transducer TonB</fullName>
    </submittedName>
</protein>
<name>A0A940X469_9GAMM</name>
<feature type="domain" description="TonB C-terminal" evidence="12">
    <location>
        <begin position="130"/>
        <end position="221"/>
    </location>
</feature>
<evidence type="ECO:0000256" key="3">
    <source>
        <dbReference type="ARBA" id="ARBA00022448"/>
    </source>
</evidence>
<reference evidence="13" key="1">
    <citation type="journal article" date="2016" name="Int. J. Syst. Evol. Microbiol.">
        <title>Pseudoxanthomonas helianthi sp. nov., isolated from roots of Jerusalem artichoke (Helianthus tuberosus).</title>
        <authorList>
            <person name="Kittiwongwattana C."/>
            <person name="Thawai C."/>
        </authorList>
    </citation>
    <scope>NUCLEOTIDE SEQUENCE</scope>
    <source>
        <strain evidence="13">110414</strain>
    </source>
</reference>
<keyword evidence="4" id="KW-1003">Cell membrane</keyword>
<comment type="caution">
    <text evidence="13">The sequence shown here is derived from an EMBL/GenBank/DDBJ whole genome shotgun (WGS) entry which is preliminary data.</text>
</comment>
<evidence type="ECO:0000259" key="12">
    <source>
        <dbReference type="PROSITE" id="PS52015"/>
    </source>
</evidence>
<keyword evidence="7" id="KW-0653">Protein transport</keyword>
<feature type="transmembrane region" description="Helical" evidence="11">
    <location>
        <begin position="18"/>
        <end position="37"/>
    </location>
</feature>
<dbReference type="Pfam" id="PF03544">
    <property type="entry name" value="TonB_C"/>
    <property type="match status" value="1"/>
</dbReference>
<proteinExistence type="inferred from homology"/>
<comment type="subcellular location">
    <subcellularLocation>
        <location evidence="1">Cell inner membrane</location>
        <topology evidence="1">Single-pass membrane protein</topology>
        <orientation evidence="1">Periplasmic side</orientation>
    </subcellularLocation>
</comment>
<accession>A0A940X469</accession>
<evidence type="ECO:0000256" key="10">
    <source>
        <dbReference type="SAM" id="MobiDB-lite"/>
    </source>
</evidence>
<dbReference type="GO" id="GO:0015031">
    <property type="term" value="P:protein transport"/>
    <property type="evidence" value="ECO:0007669"/>
    <property type="project" value="UniProtKB-KW"/>
</dbReference>
<evidence type="ECO:0000313" key="14">
    <source>
        <dbReference type="Proteomes" id="UP000673447"/>
    </source>
</evidence>
<evidence type="ECO:0000256" key="2">
    <source>
        <dbReference type="ARBA" id="ARBA00006555"/>
    </source>
</evidence>
<evidence type="ECO:0000256" key="11">
    <source>
        <dbReference type="SAM" id="Phobius"/>
    </source>
</evidence>
<evidence type="ECO:0000256" key="7">
    <source>
        <dbReference type="ARBA" id="ARBA00022927"/>
    </source>
</evidence>
<dbReference type="InterPro" id="IPR037682">
    <property type="entry name" value="TonB_C"/>
</dbReference>
<dbReference type="PANTHER" id="PTHR33446:SF2">
    <property type="entry name" value="PROTEIN TONB"/>
    <property type="match status" value="1"/>
</dbReference>
<dbReference type="Proteomes" id="UP000673447">
    <property type="component" value="Unassembled WGS sequence"/>
</dbReference>
<dbReference type="GO" id="GO:0098797">
    <property type="term" value="C:plasma membrane protein complex"/>
    <property type="evidence" value="ECO:0007669"/>
    <property type="project" value="TreeGrafter"/>
</dbReference>
<dbReference type="Gene3D" id="3.30.1150.10">
    <property type="match status" value="1"/>
</dbReference>
<feature type="compositionally biased region" description="Basic and acidic residues" evidence="10">
    <location>
        <begin position="74"/>
        <end position="89"/>
    </location>
</feature>
<feature type="region of interest" description="Disordered" evidence="10">
    <location>
        <begin position="59"/>
        <end position="98"/>
    </location>
</feature>
<evidence type="ECO:0000256" key="8">
    <source>
        <dbReference type="ARBA" id="ARBA00022989"/>
    </source>
</evidence>
<evidence type="ECO:0000256" key="6">
    <source>
        <dbReference type="ARBA" id="ARBA00022692"/>
    </source>
</evidence>
<reference evidence="13" key="2">
    <citation type="submission" date="2021-03" db="EMBL/GenBank/DDBJ databases">
        <authorList>
            <person name="Cao W."/>
        </authorList>
    </citation>
    <scope>NUCLEOTIDE SEQUENCE</scope>
    <source>
        <strain evidence="13">110414</strain>
    </source>
</reference>
<evidence type="ECO:0000256" key="1">
    <source>
        <dbReference type="ARBA" id="ARBA00004383"/>
    </source>
</evidence>
<dbReference type="PROSITE" id="PS52015">
    <property type="entry name" value="TONB_CTD"/>
    <property type="match status" value="1"/>
</dbReference>
<evidence type="ECO:0000313" key="13">
    <source>
        <dbReference type="EMBL" id="MBP3984892.1"/>
    </source>
</evidence>
<dbReference type="NCBIfam" id="TIGR01352">
    <property type="entry name" value="tonB_Cterm"/>
    <property type="match status" value="1"/>
</dbReference>
<keyword evidence="6 11" id="KW-0812">Transmembrane</keyword>
<comment type="similarity">
    <text evidence="2">Belongs to the TonB family.</text>
</comment>
<keyword evidence="5" id="KW-0997">Cell inner membrane</keyword>
<dbReference type="InterPro" id="IPR051045">
    <property type="entry name" value="TonB-dependent_transducer"/>
</dbReference>
<evidence type="ECO:0000256" key="4">
    <source>
        <dbReference type="ARBA" id="ARBA00022475"/>
    </source>
</evidence>
<evidence type="ECO:0000256" key="5">
    <source>
        <dbReference type="ARBA" id="ARBA00022519"/>
    </source>
</evidence>
<dbReference type="RefSeq" id="WP_210536738.1">
    <property type="nucleotide sequence ID" value="NZ_JAGKTC010000002.1"/>
</dbReference>
<dbReference type="AlphaFoldDB" id="A0A940X469"/>
<gene>
    <name evidence="13" type="ORF">J5837_10755</name>
</gene>
<dbReference type="SUPFAM" id="SSF74653">
    <property type="entry name" value="TolA/TonB C-terminal domain"/>
    <property type="match status" value="1"/>
</dbReference>
<organism evidence="13 14">
    <name type="scientific">Pseudoxanthomonas helianthi</name>
    <dbReference type="NCBI Taxonomy" id="1453541"/>
    <lineage>
        <taxon>Bacteria</taxon>
        <taxon>Pseudomonadati</taxon>
        <taxon>Pseudomonadota</taxon>
        <taxon>Gammaproteobacteria</taxon>
        <taxon>Lysobacterales</taxon>
        <taxon>Lysobacteraceae</taxon>
        <taxon>Pseudoxanthomonas</taxon>
    </lineage>
</organism>
<dbReference type="GO" id="GO:0031992">
    <property type="term" value="F:energy transducer activity"/>
    <property type="evidence" value="ECO:0007669"/>
    <property type="project" value="TreeGrafter"/>
</dbReference>
<dbReference type="PANTHER" id="PTHR33446">
    <property type="entry name" value="PROTEIN TONB-RELATED"/>
    <property type="match status" value="1"/>
</dbReference>
<dbReference type="EMBL" id="JAGKTC010000002">
    <property type="protein sequence ID" value="MBP3984892.1"/>
    <property type="molecule type" value="Genomic_DNA"/>
</dbReference>
<keyword evidence="14" id="KW-1185">Reference proteome</keyword>
<keyword evidence="9 11" id="KW-0472">Membrane</keyword>
<dbReference type="GO" id="GO:0055085">
    <property type="term" value="P:transmembrane transport"/>
    <property type="evidence" value="ECO:0007669"/>
    <property type="project" value="InterPro"/>
</dbReference>
<evidence type="ECO:0000256" key="9">
    <source>
        <dbReference type="ARBA" id="ARBA00023136"/>
    </source>
</evidence>
<sequence>MVRTLPYGSDNRIDVSRILGYATAIALHALALLLLLIPMTAPQVRQVAKPQNPTFRWIEKEKEKPKDPITVPVDTRKQTETPKKIDTPKPIDPVDDQRAITDNDARPVDIEASADPGPGPISGPTVSGPITVATLGYGEAPPPPYPRNELRAGVQGTVILKVLVDVDGTPLEVVVQTSSGNRNLDRSALQYVLKRWHFQPAMKDGQAVQAYGLVPIVFSLQ</sequence>
<keyword evidence="8 11" id="KW-1133">Transmembrane helix</keyword>
<dbReference type="InterPro" id="IPR006260">
    <property type="entry name" value="TonB/TolA_C"/>
</dbReference>